<feature type="compositionally biased region" description="Low complexity" evidence="1">
    <location>
        <begin position="314"/>
        <end position="331"/>
    </location>
</feature>
<evidence type="ECO:0000256" key="3">
    <source>
        <dbReference type="SAM" id="SignalP"/>
    </source>
</evidence>
<feature type="region of interest" description="Disordered" evidence="1">
    <location>
        <begin position="360"/>
        <end position="444"/>
    </location>
</feature>
<feature type="compositionally biased region" description="Low complexity" evidence="1">
    <location>
        <begin position="217"/>
        <end position="233"/>
    </location>
</feature>
<feature type="compositionally biased region" description="Low complexity" evidence="1">
    <location>
        <begin position="403"/>
        <end position="413"/>
    </location>
</feature>
<comment type="caution">
    <text evidence="4">The sequence shown here is derived from an EMBL/GenBank/DDBJ whole genome shotgun (WGS) entry which is preliminary data.</text>
</comment>
<protein>
    <submittedName>
        <fullName evidence="4">Uncharacterized protein</fullName>
    </submittedName>
</protein>
<sequence length="444" mass="46344">MKSYLALLGTAAQLGWGLVAPGPSPTDTATDGIDLHGITPKPTTVAILHPGLAKRQPGQSLLGWAASDSICGYVSGSLGAVKSCETTEICAAVNIGAIGKMGCCNESDCTWLGDCVDSANYATECGQASFPLHLRLITGYRVPGINVGFYSCDSVSQTGTFDAFLTTFKGETDIRTWKALYDTDTSIGSSKAKIQTSSLGASDAFGTGFGDMATTTTNTGAAGTGSGSTSKTTTKTKKSIGPIIGGIVGGIAVIGAIIAGVIIALMKKRKNNASTATALRPTNMNNAPPAGPDMRQSMYSQASPPQGPYPQSPYPQQQQQQYPQQYQEGQQFKVSPNPGSFATDKADQNYYVKQDGGAQITEQSVPITPLPPTSPAPPYMQPVQQGRESWNVSPPAQSPPPQMMQQGSYQGPQLQSQGPAPVELGTNASMPQRNTEGRPVYEAA</sequence>
<dbReference type="Proteomes" id="UP000298493">
    <property type="component" value="Unassembled WGS sequence"/>
</dbReference>
<feature type="compositionally biased region" description="Polar residues" evidence="1">
    <location>
        <begin position="382"/>
        <end position="392"/>
    </location>
</feature>
<keyword evidence="2" id="KW-0812">Transmembrane</keyword>
<keyword evidence="3" id="KW-0732">Signal</keyword>
<reference evidence="4 5" key="1">
    <citation type="submission" date="2019-04" db="EMBL/GenBank/DDBJ databases">
        <title>High contiguity whole genome sequence and gene annotation resource for two Venturia nashicola isolates.</title>
        <authorList>
            <person name="Prokchorchik M."/>
            <person name="Won K."/>
            <person name="Lee Y."/>
            <person name="Choi E.D."/>
            <person name="Segonzac C."/>
            <person name="Sohn K.H."/>
        </authorList>
    </citation>
    <scope>NUCLEOTIDE SEQUENCE [LARGE SCALE GENOMIC DNA]</scope>
    <source>
        <strain evidence="4 5">PRI2</strain>
    </source>
</reference>
<gene>
    <name evidence="4" type="ORF">E6O75_ATG03369</name>
</gene>
<evidence type="ECO:0000313" key="4">
    <source>
        <dbReference type="EMBL" id="TID23733.1"/>
    </source>
</evidence>
<feature type="signal peptide" evidence="3">
    <location>
        <begin position="1"/>
        <end position="17"/>
    </location>
</feature>
<accession>A0A4Z1P4H8</accession>
<name>A0A4Z1P4H8_9PEZI</name>
<feature type="transmembrane region" description="Helical" evidence="2">
    <location>
        <begin position="243"/>
        <end position="265"/>
    </location>
</feature>
<feature type="chain" id="PRO_5021217615" evidence="3">
    <location>
        <begin position="18"/>
        <end position="444"/>
    </location>
</feature>
<feature type="compositionally biased region" description="Polar residues" evidence="1">
    <location>
        <begin position="276"/>
        <end position="286"/>
    </location>
</feature>
<feature type="region of interest" description="Disordered" evidence="1">
    <location>
        <begin position="276"/>
        <end position="344"/>
    </location>
</feature>
<dbReference type="OrthoDB" id="5347452at2759"/>
<evidence type="ECO:0000256" key="1">
    <source>
        <dbReference type="SAM" id="MobiDB-lite"/>
    </source>
</evidence>
<keyword evidence="2" id="KW-0472">Membrane</keyword>
<keyword evidence="5" id="KW-1185">Reference proteome</keyword>
<dbReference type="AlphaFoldDB" id="A0A4Z1P4H8"/>
<dbReference type="EMBL" id="SNSC02000006">
    <property type="protein sequence ID" value="TID23733.1"/>
    <property type="molecule type" value="Genomic_DNA"/>
</dbReference>
<keyword evidence="2" id="KW-1133">Transmembrane helix</keyword>
<proteinExistence type="predicted"/>
<organism evidence="4 5">
    <name type="scientific">Venturia nashicola</name>
    <dbReference type="NCBI Taxonomy" id="86259"/>
    <lineage>
        <taxon>Eukaryota</taxon>
        <taxon>Fungi</taxon>
        <taxon>Dikarya</taxon>
        <taxon>Ascomycota</taxon>
        <taxon>Pezizomycotina</taxon>
        <taxon>Dothideomycetes</taxon>
        <taxon>Pleosporomycetidae</taxon>
        <taxon>Venturiales</taxon>
        <taxon>Venturiaceae</taxon>
        <taxon>Venturia</taxon>
    </lineage>
</organism>
<evidence type="ECO:0000256" key="2">
    <source>
        <dbReference type="SAM" id="Phobius"/>
    </source>
</evidence>
<feature type="region of interest" description="Disordered" evidence="1">
    <location>
        <begin position="217"/>
        <end position="236"/>
    </location>
</feature>
<feature type="compositionally biased region" description="Pro residues" evidence="1">
    <location>
        <begin position="368"/>
        <end position="380"/>
    </location>
</feature>
<evidence type="ECO:0000313" key="5">
    <source>
        <dbReference type="Proteomes" id="UP000298493"/>
    </source>
</evidence>